<protein>
    <submittedName>
        <fullName evidence="1">Uncharacterized protein</fullName>
    </submittedName>
</protein>
<sequence length="49" mass="5323">MVQVTILQVTWNPANCQNGSLSLIKMGRGDWGEAARRMRTGPQSADCCA</sequence>
<accession>A0AA88BCX9</accession>
<dbReference type="AlphaFoldDB" id="A0AA88BCX9"/>
<dbReference type="Proteomes" id="UP000625079">
    <property type="component" value="Unassembled WGS sequence"/>
</dbReference>
<gene>
    <name evidence="1" type="ORF">GCM10010987_76220</name>
</gene>
<name>A0AA88BCX9_9BRAD</name>
<reference evidence="1" key="1">
    <citation type="journal article" date="2014" name="Int. J. Syst. Evol. Microbiol.">
        <title>Complete genome sequence of Corynebacterium casei LMG S-19264T (=DSM 44701T), isolated from a smear-ripened cheese.</title>
        <authorList>
            <consortium name="US DOE Joint Genome Institute (JGI-PGF)"/>
            <person name="Walter F."/>
            <person name="Albersmeier A."/>
            <person name="Kalinowski J."/>
            <person name="Ruckert C."/>
        </authorList>
    </citation>
    <scope>NUCLEOTIDE SEQUENCE</scope>
    <source>
        <strain evidence="1">CGMCC 1.15034</strain>
    </source>
</reference>
<proteinExistence type="predicted"/>
<evidence type="ECO:0000313" key="1">
    <source>
        <dbReference type="EMBL" id="GGI33807.1"/>
    </source>
</evidence>
<organism evidence="1 2">
    <name type="scientific">Bradyrhizobium guangdongense</name>
    <dbReference type="NCBI Taxonomy" id="1325090"/>
    <lineage>
        <taxon>Bacteria</taxon>
        <taxon>Pseudomonadati</taxon>
        <taxon>Pseudomonadota</taxon>
        <taxon>Alphaproteobacteria</taxon>
        <taxon>Hyphomicrobiales</taxon>
        <taxon>Nitrobacteraceae</taxon>
        <taxon>Bradyrhizobium</taxon>
    </lineage>
</organism>
<comment type="caution">
    <text evidence="1">The sequence shown here is derived from an EMBL/GenBank/DDBJ whole genome shotgun (WGS) entry which is preliminary data.</text>
</comment>
<evidence type="ECO:0000313" key="2">
    <source>
        <dbReference type="Proteomes" id="UP000625079"/>
    </source>
</evidence>
<dbReference type="EMBL" id="BMHC01000034">
    <property type="protein sequence ID" value="GGI33807.1"/>
    <property type="molecule type" value="Genomic_DNA"/>
</dbReference>
<reference evidence="1" key="2">
    <citation type="submission" date="2022-12" db="EMBL/GenBank/DDBJ databases">
        <authorList>
            <person name="Sun Q."/>
            <person name="Zhou Y."/>
        </authorList>
    </citation>
    <scope>NUCLEOTIDE SEQUENCE</scope>
    <source>
        <strain evidence="1">CGMCC 1.15034</strain>
    </source>
</reference>